<proteinExistence type="predicted"/>
<protein>
    <submittedName>
        <fullName evidence="2">Uncharacterized protein</fullName>
    </submittedName>
</protein>
<dbReference type="RefSeq" id="WP_124147018.1">
    <property type="nucleotide sequence ID" value="NZ_CAWOKI010000213.1"/>
</dbReference>
<reference evidence="2 3" key="1">
    <citation type="journal article" date="2018" name="ACS Chem. Biol.">
        <title>Ketoreductase domain dysfunction expands chemodiversity: malyngamide biosynthesis in the cyanobacterium Okeania hirsuta.</title>
        <authorList>
            <person name="Moss N.A."/>
            <person name="Leao T."/>
            <person name="Rankin M."/>
            <person name="McCullough T.M."/>
            <person name="Qu P."/>
            <person name="Korobeynikov A."/>
            <person name="Smith J.L."/>
            <person name="Gerwick L."/>
            <person name="Gerwick W.H."/>
        </authorList>
    </citation>
    <scope>NUCLEOTIDE SEQUENCE [LARGE SCALE GENOMIC DNA]</scope>
    <source>
        <strain evidence="2 3">PAB10Feb10-1</strain>
    </source>
</reference>
<dbReference type="Proteomes" id="UP000269154">
    <property type="component" value="Unassembled WGS sequence"/>
</dbReference>
<evidence type="ECO:0000313" key="3">
    <source>
        <dbReference type="Proteomes" id="UP000269154"/>
    </source>
</evidence>
<evidence type="ECO:0000313" key="2">
    <source>
        <dbReference type="EMBL" id="RQH24182.1"/>
    </source>
</evidence>
<accession>A0A3N6NYH5</accession>
<feature type="transmembrane region" description="Helical" evidence="1">
    <location>
        <begin position="119"/>
        <end position="138"/>
    </location>
</feature>
<comment type="caution">
    <text evidence="2">The sequence shown here is derived from an EMBL/GenBank/DDBJ whole genome shotgun (WGS) entry which is preliminary data.</text>
</comment>
<sequence length="163" mass="18632">MDIRSLIDHVIDIDDVIDGDLSREFLQASHRPNDIYIVDSRDFVIDSNNIVGNKTMTKKIVNDQSQNIENKDGNIVGNVFGDESKIQGKVTANSPEPEIEKPKKFGFLDSLTWMQNGQIIYYLLCTIFAIIGIAILFIHPKSVEKFQEIFLTPQVEKEFDQRE</sequence>
<keyword evidence="3" id="KW-1185">Reference proteome</keyword>
<evidence type="ECO:0000256" key="1">
    <source>
        <dbReference type="SAM" id="Phobius"/>
    </source>
</evidence>
<keyword evidence="1" id="KW-0812">Transmembrane</keyword>
<dbReference type="EMBL" id="RCBY01000328">
    <property type="protein sequence ID" value="RQH24182.1"/>
    <property type="molecule type" value="Genomic_DNA"/>
</dbReference>
<keyword evidence="1" id="KW-1133">Transmembrane helix</keyword>
<organism evidence="2 3">
    <name type="scientific">Okeania hirsuta</name>
    <dbReference type="NCBI Taxonomy" id="1458930"/>
    <lineage>
        <taxon>Bacteria</taxon>
        <taxon>Bacillati</taxon>
        <taxon>Cyanobacteriota</taxon>
        <taxon>Cyanophyceae</taxon>
        <taxon>Oscillatoriophycideae</taxon>
        <taxon>Oscillatoriales</taxon>
        <taxon>Microcoleaceae</taxon>
        <taxon>Okeania</taxon>
    </lineage>
</organism>
<gene>
    <name evidence="2" type="ORF">D5R40_30060</name>
</gene>
<dbReference type="AlphaFoldDB" id="A0A3N6NYH5"/>
<name>A0A3N6NYH5_9CYAN</name>
<keyword evidence="1" id="KW-0472">Membrane</keyword>